<dbReference type="EnsemblPlants" id="KQL32237">
    <property type="protein sequence ID" value="KQL32237"/>
    <property type="gene ID" value="SETIT_019008mg"/>
</dbReference>
<dbReference type="HOGENOM" id="CLU_3017836_0_0_1"/>
<dbReference type="Gramene" id="KQL32237">
    <property type="protein sequence ID" value="KQL32237"/>
    <property type="gene ID" value="SETIT_019008mg"/>
</dbReference>
<reference evidence="1" key="2">
    <citation type="submission" date="2018-08" db="UniProtKB">
        <authorList>
            <consortium name="EnsemblPlants"/>
        </authorList>
    </citation>
    <scope>IDENTIFICATION</scope>
    <source>
        <strain evidence="1">Yugu1</strain>
    </source>
</reference>
<accession>K3YXL2</accession>
<evidence type="ECO:0000313" key="2">
    <source>
        <dbReference type="Proteomes" id="UP000004995"/>
    </source>
</evidence>
<dbReference type="Proteomes" id="UP000004995">
    <property type="component" value="Unassembled WGS sequence"/>
</dbReference>
<keyword evidence="2" id="KW-1185">Reference proteome</keyword>
<name>K3YXL2_SETIT</name>
<sequence length="56" mass="6439">MTQNNLQQLTAYISQGKSAYDKNQDMQVAIKMCSIQAINKMKTRWCRSIYLATHGN</sequence>
<evidence type="ECO:0000313" key="1">
    <source>
        <dbReference type="EnsemblPlants" id="KQL32237"/>
    </source>
</evidence>
<dbReference type="InParanoid" id="K3YXL2"/>
<proteinExistence type="predicted"/>
<organism evidence="1 2">
    <name type="scientific">Setaria italica</name>
    <name type="common">Foxtail millet</name>
    <name type="synonym">Panicum italicum</name>
    <dbReference type="NCBI Taxonomy" id="4555"/>
    <lineage>
        <taxon>Eukaryota</taxon>
        <taxon>Viridiplantae</taxon>
        <taxon>Streptophyta</taxon>
        <taxon>Embryophyta</taxon>
        <taxon>Tracheophyta</taxon>
        <taxon>Spermatophyta</taxon>
        <taxon>Magnoliopsida</taxon>
        <taxon>Liliopsida</taxon>
        <taxon>Poales</taxon>
        <taxon>Poaceae</taxon>
        <taxon>PACMAD clade</taxon>
        <taxon>Panicoideae</taxon>
        <taxon>Panicodae</taxon>
        <taxon>Paniceae</taxon>
        <taxon>Cenchrinae</taxon>
        <taxon>Setaria</taxon>
    </lineage>
</organism>
<dbReference type="AlphaFoldDB" id="K3YXL2"/>
<reference evidence="2" key="1">
    <citation type="journal article" date="2012" name="Nat. Biotechnol.">
        <title>Reference genome sequence of the model plant Setaria.</title>
        <authorList>
            <person name="Bennetzen J.L."/>
            <person name="Schmutz J."/>
            <person name="Wang H."/>
            <person name="Percifield R."/>
            <person name="Hawkins J."/>
            <person name="Pontaroli A.C."/>
            <person name="Estep M."/>
            <person name="Feng L."/>
            <person name="Vaughn J.N."/>
            <person name="Grimwood J."/>
            <person name="Jenkins J."/>
            <person name="Barry K."/>
            <person name="Lindquist E."/>
            <person name="Hellsten U."/>
            <person name="Deshpande S."/>
            <person name="Wang X."/>
            <person name="Wu X."/>
            <person name="Mitros T."/>
            <person name="Triplett J."/>
            <person name="Yang X."/>
            <person name="Ye C.Y."/>
            <person name="Mauro-Herrera M."/>
            <person name="Wang L."/>
            <person name="Li P."/>
            <person name="Sharma M."/>
            <person name="Sharma R."/>
            <person name="Ronald P.C."/>
            <person name="Panaud O."/>
            <person name="Kellogg E.A."/>
            <person name="Brutnell T.P."/>
            <person name="Doust A.N."/>
            <person name="Tuskan G.A."/>
            <person name="Rokhsar D."/>
            <person name="Devos K.M."/>
        </authorList>
    </citation>
    <scope>NUCLEOTIDE SEQUENCE [LARGE SCALE GENOMIC DNA]</scope>
    <source>
        <strain evidence="2">cv. Yugu1</strain>
    </source>
</reference>
<protein>
    <submittedName>
        <fullName evidence="1">Uncharacterized protein</fullName>
    </submittedName>
</protein>
<dbReference type="EMBL" id="AGNK02000610">
    <property type="status" value="NOT_ANNOTATED_CDS"/>
    <property type="molecule type" value="Genomic_DNA"/>
</dbReference>